<dbReference type="Proteomes" id="UP000317344">
    <property type="component" value="Chromosome"/>
</dbReference>
<dbReference type="KEGG" id="toy:FO059_06285"/>
<reference evidence="3 4" key="2">
    <citation type="submission" date="2019-07" db="EMBL/GenBank/DDBJ databases">
        <authorList>
            <person name="Huang Y."/>
        </authorList>
    </citation>
    <scope>NUCLEOTIDE SEQUENCE [LARGE SCALE GENOMIC DNA]</scope>
    <source>
        <strain evidence="3 4">HY188</strain>
    </source>
</reference>
<dbReference type="InterPro" id="IPR006976">
    <property type="entry name" value="VanZ-like"/>
</dbReference>
<evidence type="ECO:0000313" key="3">
    <source>
        <dbReference type="EMBL" id="QDQ97014.1"/>
    </source>
</evidence>
<evidence type="ECO:0000256" key="1">
    <source>
        <dbReference type="SAM" id="Phobius"/>
    </source>
</evidence>
<dbReference type="EMBL" id="CP041765">
    <property type="protein sequence ID" value="QDQ97014.1"/>
    <property type="molecule type" value="Genomic_DNA"/>
</dbReference>
<reference evidence="3 4" key="1">
    <citation type="submission" date="2019-07" db="EMBL/GenBank/DDBJ databases">
        <title>Tomitella cavernea sp. nov., an actinomycete isolated from soil.</title>
        <authorList>
            <person name="Cheng J."/>
        </authorList>
    </citation>
    <scope>NUCLEOTIDE SEQUENCE [LARGE SCALE GENOMIC DNA]</scope>
    <source>
        <strain evidence="3 4">HY188</strain>
    </source>
</reference>
<feature type="transmembrane region" description="Helical" evidence="1">
    <location>
        <begin position="86"/>
        <end position="106"/>
    </location>
</feature>
<accession>A0A516X1Q1</accession>
<keyword evidence="1" id="KW-1133">Transmembrane helix</keyword>
<dbReference type="PANTHER" id="PTHR28008">
    <property type="entry name" value="DOMAIN PROTEIN, PUTATIVE (AFU_ORTHOLOGUE AFUA_3G10980)-RELATED"/>
    <property type="match status" value="1"/>
</dbReference>
<dbReference type="PANTHER" id="PTHR28008:SF1">
    <property type="entry name" value="DOMAIN PROTEIN, PUTATIVE (AFU_ORTHOLOGUE AFUA_3G10980)-RELATED"/>
    <property type="match status" value="1"/>
</dbReference>
<evidence type="ECO:0000313" key="4">
    <source>
        <dbReference type="Proteomes" id="UP000317344"/>
    </source>
</evidence>
<dbReference type="OrthoDB" id="5194541at2"/>
<keyword evidence="1" id="KW-0472">Membrane</keyword>
<evidence type="ECO:0000259" key="2">
    <source>
        <dbReference type="Pfam" id="PF04892"/>
    </source>
</evidence>
<feature type="transmembrane region" description="Helical" evidence="1">
    <location>
        <begin position="39"/>
        <end position="65"/>
    </location>
</feature>
<proteinExistence type="predicted"/>
<dbReference type="AlphaFoldDB" id="A0A516X1Q1"/>
<organism evidence="3 4">
    <name type="scientific">Tomitella fengzijianii</name>
    <dbReference type="NCBI Taxonomy" id="2597660"/>
    <lineage>
        <taxon>Bacteria</taxon>
        <taxon>Bacillati</taxon>
        <taxon>Actinomycetota</taxon>
        <taxon>Actinomycetes</taxon>
        <taxon>Mycobacteriales</taxon>
        <taxon>Tomitella</taxon>
    </lineage>
</organism>
<name>A0A516X1Q1_9ACTN</name>
<gene>
    <name evidence="3" type="ORF">FO059_06285</name>
</gene>
<feature type="domain" description="VanZ-like" evidence="2">
    <location>
        <begin position="33"/>
        <end position="103"/>
    </location>
</feature>
<dbReference type="RefSeq" id="WP_143907273.1">
    <property type="nucleotide sequence ID" value="NZ_JAJNRS010000018.1"/>
</dbReference>
<keyword evidence="4" id="KW-1185">Reference proteome</keyword>
<keyword evidence="1" id="KW-0812">Transmembrane</keyword>
<protein>
    <submittedName>
        <fullName evidence="3">VanZ family protein</fullName>
    </submittedName>
</protein>
<sequence length="112" mass="11511">MRFLPLAVLIPVSVVMLFSPGSTVPSGPPNSDKLVHAGLFAALAVASLVAGAGWRTAAAALLAYAAVSEVLQDVLPIHRNGDLRDVLADAVGIACGIVLALLLRRFRASLGK</sequence>
<dbReference type="Pfam" id="PF04892">
    <property type="entry name" value="VanZ"/>
    <property type="match status" value="1"/>
</dbReference>